<proteinExistence type="predicted"/>
<dbReference type="HOGENOM" id="CLU_003594_0_0_0"/>
<dbReference type="PANTHER" id="PTHR35580">
    <property type="entry name" value="CELL SURFACE GLYCOPROTEIN (S-LAYER PROTEIN)-LIKE PROTEIN"/>
    <property type="match status" value="1"/>
</dbReference>
<dbReference type="AlphaFoldDB" id="Q020T1"/>
<dbReference type="InterPro" id="IPR057708">
    <property type="entry name" value="DUF7948"/>
</dbReference>
<sequence precursor="true">MTSIYPIALLVCAGSLCAATPPAPAAAQAQAAMGRLPLRFEENRGQFDSPVRFMAKSAGGKLQFTARGPEFLVGSSPVEIGLVHGNAAPKIEPLDRISAVTNYMVGPRDNWHSGIANFARVRYQQVYPGIDIVYYGTQNQLEYDFVLAPGANPDAIRLKFKGGVHVSLTPSGDIALESSDGKVLQKAPAIYQDKRKVQGRYTLLANNEVGFRLAGYDRTRALTIDPILVYCEYIGTSGADQITAMKMRSNGLLYVTGSTNNGGFSTIDGAYSDHTLGLTDIFLAIIDTTANGNFALKYFSYLGGSGLDIPNAIDMDSKGVAYMTGTTTSVDFPMKGSSVQTASSATSVLSFIAGVDPAGYGGDSLIYSTYLGGTTGNQSGNGLVVDKNGIIYTIGTTLATDFPVTTSAYAGVLYGKSDAYLCKIDPNSSSMLYSTYLGGELSDQGRAIAVGSDGKVYFAATTVSTQFPMEGSGYRQTLSGPEDIIIGKMDMTQFGTPSLIYSTYFGGTDIDEVKAIALDAKNNVILSGFTLSTDLATTSDAVQRNPGGNGDAFVSVVNPSDPPRFLVYSTYFGGSQGEVAYAVQSSASGNIYLTGYTLSPDLFTVAAPQPGWGQGINIFVAGIKPGVAGHAGILFSTYMGLGGTYVGTSLALGGDGSVYVGGYGNIGLPNADFGAGGYMGGNTDGIFLVFK</sequence>
<dbReference type="STRING" id="234267.Acid_3586"/>
<organism evidence="3">
    <name type="scientific">Solibacter usitatus (strain Ellin6076)</name>
    <dbReference type="NCBI Taxonomy" id="234267"/>
    <lineage>
        <taxon>Bacteria</taxon>
        <taxon>Pseudomonadati</taxon>
        <taxon>Acidobacteriota</taxon>
        <taxon>Terriglobia</taxon>
        <taxon>Bryobacterales</taxon>
        <taxon>Solibacteraceae</taxon>
        <taxon>Candidatus Solibacter</taxon>
    </lineage>
</organism>
<dbReference type="OrthoDB" id="127173at2"/>
<dbReference type="InterPro" id="IPR052918">
    <property type="entry name" value="Motility_Chemotaxis_Reg"/>
</dbReference>
<dbReference type="InParanoid" id="Q020T1"/>
<dbReference type="KEGG" id="sus:Acid_3586"/>
<dbReference type="eggNOG" id="COG1404">
    <property type="taxonomic scope" value="Bacteria"/>
</dbReference>
<name>Q020T1_SOLUE</name>
<dbReference type="Pfam" id="PF06739">
    <property type="entry name" value="SBBP"/>
    <property type="match status" value="1"/>
</dbReference>
<gene>
    <name evidence="3" type="ordered locus">Acid_3586</name>
</gene>
<feature type="domain" description="DUF7948" evidence="2">
    <location>
        <begin position="40"/>
        <end position="227"/>
    </location>
</feature>
<dbReference type="InterPro" id="IPR010620">
    <property type="entry name" value="SBBP_repeat"/>
</dbReference>
<feature type="chain" id="PRO_5004163714" evidence="1">
    <location>
        <begin position="19"/>
        <end position="691"/>
    </location>
</feature>
<dbReference type="EMBL" id="CP000473">
    <property type="protein sequence ID" value="ABJ84558.1"/>
    <property type="molecule type" value="Genomic_DNA"/>
</dbReference>
<evidence type="ECO:0000256" key="1">
    <source>
        <dbReference type="SAM" id="SignalP"/>
    </source>
</evidence>
<accession>Q020T1</accession>
<feature type="signal peptide" evidence="1">
    <location>
        <begin position="1"/>
        <end position="18"/>
    </location>
</feature>
<keyword evidence="1" id="KW-0732">Signal</keyword>
<reference evidence="3" key="1">
    <citation type="submission" date="2006-10" db="EMBL/GenBank/DDBJ databases">
        <title>Complete sequence of Solibacter usitatus Ellin6076.</title>
        <authorList>
            <consortium name="US DOE Joint Genome Institute"/>
            <person name="Copeland A."/>
            <person name="Lucas S."/>
            <person name="Lapidus A."/>
            <person name="Barry K."/>
            <person name="Detter J.C."/>
            <person name="Glavina del Rio T."/>
            <person name="Hammon N."/>
            <person name="Israni S."/>
            <person name="Dalin E."/>
            <person name="Tice H."/>
            <person name="Pitluck S."/>
            <person name="Thompson L.S."/>
            <person name="Brettin T."/>
            <person name="Bruce D."/>
            <person name="Han C."/>
            <person name="Tapia R."/>
            <person name="Gilna P."/>
            <person name="Schmutz J."/>
            <person name="Larimer F."/>
            <person name="Land M."/>
            <person name="Hauser L."/>
            <person name="Kyrpides N."/>
            <person name="Mikhailova N."/>
            <person name="Janssen P.H."/>
            <person name="Kuske C.R."/>
            <person name="Richardson P."/>
        </authorList>
    </citation>
    <scope>NUCLEOTIDE SEQUENCE</scope>
    <source>
        <strain evidence="3">Ellin6076</strain>
    </source>
</reference>
<evidence type="ECO:0000259" key="2">
    <source>
        <dbReference type="Pfam" id="PF25778"/>
    </source>
</evidence>
<dbReference type="Pfam" id="PF25778">
    <property type="entry name" value="DUF7948"/>
    <property type="match status" value="1"/>
</dbReference>
<dbReference type="PANTHER" id="PTHR35580:SF1">
    <property type="entry name" value="PHYTASE-LIKE DOMAIN-CONTAINING PROTEIN"/>
    <property type="match status" value="1"/>
</dbReference>
<evidence type="ECO:0000313" key="3">
    <source>
        <dbReference type="EMBL" id="ABJ84558.1"/>
    </source>
</evidence>
<protein>
    <submittedName>
        <fullName evidence="3">Cell surface glycoprotein (S-layer protein) related protein-like protein</fullName>
    </submittedName>
</protein>